<protein>
    <submittedName>
        <fullName evidence="2 4">Uncharacterized protein</fullName>
    </submittedName>
</protein>
<keyword evidence="1" id="KW-1133">Transmembrane helix</keyword>
<gene>
    <name evidence="2" type="ORF">HNAJ_LOCUS8045</name>
</gene>
<reference evidence="2 3" key="2">
    <citation type="submission" date="2018-11" db="EMBL/GenBank/DDBJ databases">
        <authorList>
            <consortium name="Pathogen Informatics"/>
        </authorList>
    </citation>
    <scope>NUCLEOTIDE SEQUENCE [LARGE SCALE GENOMIC DNA]</scope>
</reference>
<evidence type="ECO:0000313" key="4">
    <source>
        <dbReference type="WBParaSite" id="HNAJ_0000804901-mRNA-1"/>
    </source>
</evidence>
<evidence type="ECO:0000313" key="2">
    <source>
        <dbReference type="EMBL" id="VDO03905.1"/>
    </source>
</evidence>
<dbReference type="WBParaSite" id="HNAJ_0000804901-mRNA-1">
    <property type="protein sequence ID" value="HNAJ_0000804901-mRNA-1"/>
    <property type="gene ID" value="HNAJ_0000804901"/>
</dbReference>
<keyword evidence="1" id="KW-0472">Membrane</keyword>
<accession>A0A0R3TLD5</accession>
<dbReference type="EMBL" id="UZAE01012182">
    <property type="protein sequence ID" value="VDO03905.1"/>
    <property type="molecule type" value="Genomic_DNA"/>
</dbReference>
<name>A0A0R3TLD5_RODNA</name>
<proteinExistence type="predicted"/>
<feature type="transmembrane region" description="Helical" evidence="1">
    <location>
        <begin position="12"/>
        <end position="29"/>
    </location>
</feature>
<dbReference type="AlphaFoldDB" id="A0A0R3TLD5"/>
<keyword evidence="3" id="KW-1185">Reference proteome</keyword>
<evidence type="ECO:0000256" key="1">
    <source>
        <dbReference type="SAM" id="Phobius"/>
    </source>
</evidence>
<keyword evidence="1" id="KW-0812">Transmembrane</keyword>
<dbReference type="Proteomes" id="UP000278807">
    <property type="component" value="Unassembled WGS sequence"/>
</dbReference>
<reference evidence="4" key="1">
    <citation type="submission" date="2017-02" db="UniProtKB">
        <authorList>
            <consortium name="WormBaseParasite"/>
        </authorList>
    </citation>
    <scope>IDENTIFICATION</scope>
</reference>
<evidence type="ECO:0000313" key="3">
    <source>
        <dbReference type="Proteomes" id="UP000278807"/>
    </source>
</evidence>
<organism evidence="4">
    <name type="scientific">Rodentolepis nana</name>
    <name type="common">Dwarf tapeworm</name>
    <name type="synonym">Hymenolepis nana</name>
    <dbReference type="NCBI Taxonomy" id="102285"/>
    <lineage>
        <taxon>Eukaryota</taxon>
        <taxon>Metazoa</taxon>
        <taxon>Spiralia</taxon>
        <taxon>Lophotrochozoa</taxon>
        <taxon>Platyhelminthes</taxon>
        <taxon>Cestoda</taxon>
        <taxon>Eucestoda</taxon>
        <taxon>Cyclophyllidea</taxon>
        <taxon>Hymenolepididae</taxon>
        <taxon>Rodentolepis</taxon>
    </lineage>
</organism>
<sequence length="46" mass="5053">MLQQGSLSVPEVVWGTFASFFVSIALSLPKKLSPINTIHNSDKCFN</sequence>